<name>A0A4R7P5B2_9GAMM</name>
<organism evidence="3 4">
    <name type="scientific">Panacagrimonas perspica</name>
    <dbReference type="NCBI Taxonomy" id="381431"/>
    <lineage>
        <taxon>Bacteria</taxon>
        <taxon>Pseudomonadati</taxon>
        <taxon>Pseudomonadota</taxon>
        <taxon>Gammaproteobacteria</taxon>
        <taxon>Nevskiales</taxon>
        <taxon>Nevskiaceae</taxon>
        <taxon>Panacagrimonas</taxon>
    </lineage>
</organism>
<dbReference type="InterPro" id="IPR050268">
    <property type="entry name" value="NADH-dep_flavin_reductase"/>
</dbReference>
<dbReference type="Proteomes" id="UP000295341">
    <property type="component" value="Unassembled WGS sequence"/>
</dbReference>
<proteinExistence type="predicted"/>
<dbReference type="NCBIfam" id="NF045733">
    <property type="entry name" value="StyMonoxStyB"/>
    <property type="match status" value="1"/>
</dbReference>
<comment type="caution">
    <text evidence="3">The sequence shown here is derived from an EMBL/GenBank/DDBJ whole genome shotgun (WGS) entry which is preliminary data.</text>
</comment>
<keyword evidence="1" id="KW-0560">Oxidoreductase</keyword>
<dbReference type="PANTHER" id="PTHR30466">
    <property type="entry name" value="FLAVIN REDUCTASE"/>
    <property type="match status" value="1"/>
</dbReference>
<dbReference type="SMART" id="SM00903">
    <property type="entry name" value="Flavin_Reduct"/>
    <property type="match status" value="1"/>
</dbReference>
<dbReference type="Gene3D" id="2.30.110.10">
    <property type="entry name" value="Electron Transport, Fmn-binding Protein, Chain A"/>
    <property type="match status" value="1"/>
</dbReference>
<dbReference type="GO" id="GO:0010181">
    <property type="term" value="F:FMN binding"/>
    <property type="evidence" value="ECO:0007669"/>
    <property type="project" value="InterPro"/>
</dbReference>
<dbReference type="InterPro" id="IPR054802">
    <property type="entry name" value="StyMonoxStyB"/>
</dbReference>
<dbReference type="EMBL" id="SOBT01000009">
    <property type="protein sequence ID" value="TDU29004.1"/>
    <property type="molecule type" value="Genomic_DNA"/>
</dbReference>
<evidence type="ECO:0000313" key="3">
    <source>
        <dbReference type="EMBL" id="TDU29004.1"/>
    </source>
</evidence>
<dbReference type="Pfam" id="PF01613">
    <property type="entry name" value="Flavin_Reduct"/>
    <property type="match status" value="1"/>
</dbReference>
<dbReference type="RefSeq" id="WP_246051681.1">
    <property type="nucleotide sequence ID" value="NZ_MWIN01000018.1"/>
</dbReference>
<dbReference type="GO" id="GO:0042602">
    <property type="term" value="F:riboflavin reductase (NADPH) activity"/>
    <property type="evidence" value="ECO:0007669"/>
    <property type="project" value="TreeGrafter"/>
</dbReference>
<dbReference type="InterPro" id="IPR012349">
    <property type="entry name" value="Split_barrel_FMN-bd"/>
</dbReference>
<sequence>MIVSPARQVGQNPGQEQDWLESLDFMGVRDASIDPMSFRKSVSLFATGIVVLTCEDDDGNVHGATVNSFTSVSLEPPTVLVSLKPGKANRFISRAGRYGACILNEEQQEFSAHFAGKPQETLKPDFLVRDRIPTLRHCLAWFECAVIQKVQVHDHTLFVAEVTACGNEDGSPLMFYGSRYHRPVVKV</sequence>
<evidence type="ECO:0000256" key="1">
    <source>
        <dbReference type="ARBA" id="ARBA00023002"/>
    </source>
</evidence>
<accession>A0A4R7P5B2</accession>
<dbReference type="AlphaFoldDB" id="A0A4R7P5B2"/>
<dbReference type="PANTHER" id="PTHR30466:SF1">
    <property type="entry name" value="FMN REDUCTASE (NADH) RUTF"/>
    <property type="match status" value="1"/>
</dbReference>
<dbReference type="SUPFAM" id="SSF50475">
    <property type="entry name" value="FMN-binding split barrel"/>
    <property type="match status" value="1"/>
</dbReference>
<feature type="domain" description="Flavin reductase like" evidence="2">
    <location>
        <begin position="42"/>
        <end position="182"/>
    </location>
</feature>
<evidence type="ECO:0000313" key="4">
    <source>
        <dbReference type="Proteomes" id="UP000295341"/>
    </source>
</evidence>
<dbReference type="GO" id="GO:0004497">
    <property type="term" value="F:monooxygenase activity"/>
    <property type="evidence" value="ECO:0007669"/>
    <property type="project" value="UniProtKB-KW"/>
</dbReference>
<gene>
    <name evidence="3" type="ORF">DFR24_3386</name>
</gene>
<protein>
    <submittedName>
        <fullName evidence="3">Styrene monooxygenase reductase component</fullName>
    </submittedName>
</protein>
<keyword evidence="3" id="KW-0503">Monooxygenase</keyword>
<keyword evidence="4" id="KW-1185">Reference proteome</keyword>
<evidence type="ECO:0000259" key="2">
    <source>
        <dbReference type="SMART" id="SM00903"/>
    </source>
</evidence>
<reference evidence="3 4" key="1">
    <citation type="submission" date="2019-03" db="EMBL/GenBank/DDBJ databases">
        <title>Genomic Encyclopedia of Type Strains, Phase IV (KMG-IV): sequencing the most valuable type-strain genomes for metagenomic binning, comparative biology and taxonomic classification.</title>
        <authorList>
            <person name="Goeker M."/>
        </authorList>
    </citation>
    <scope>NUCLEOTIDE SEQUENCE [LARGE SCALE GENOMIC DNA]</scope>
    <source>
        <strain evidence="3 4">DSM 26377</strain>
    </source>
</reference>
<dbReference type="InterPro" id="IPR002563">
    <property type="entry name" value="Flavin_Rdtase-like_dom"/>
</dbReference>